<protein>
    <submittedName>
        <fullName evidence="4">Condensation domain-containing protein</fullName>
    </submittedName>
</protein>
<dbReference type="InterPro" id="IPR023213">
    <property type="entry name" value="CAT-like_dom_sf"/>
</dbReference>
<dbReference type="InterPro" id="IPR029058">
    <property type="entry name" value="AB_hydrolase_fold"/>
</dbReference>
<dbReference type="SUPFAM" id="SSF47336">
    <property type="entry name" value="ACP-like"/>
    <property type="match status" value="3"/>
</dbReference>
<feature type="domain" description="Carrier" evidence="3">
    <location>
        <begin position="17"/>
        <end position="92"/>
    </location>
</feature>
<dbReference type="InterPro" id="IPR042099">
    <property type="entry name" value="ANL_N_sf"/>
</dbReference>
<dbReference type="Pfam" id="PF00668">
    <property type="entry name" value="Condensation"/>
    <property type="match status" value="2"/>
</dbReference>
<dbReference type="Gene3D" id="3.30.559.10">
    <property type="entry name" value="Chloramphenicol acetyltransferase-like domain"/>
    <property type="match status" value="2"/>
</dbReference>
<feature type="domain" description="Carrier" evidence="3">
    <location>
        <begin position="1094"/>
        <end position="1169"/>
    </location>
</feature>
<dbReference type="Gene3D" id="3.30.300.30">
    <property type="match status" value="2"/>
</dbReference>
<dbReference type="Gene3D" id="1.10.1200.10">
    <property type="entry name" value="ACP-like"/>
    <property type="match status" value="3"/>
</dbReference>
<dbReference type="SUPFAM" id="SSF52777">
    <property type="entry name" value="CoA-dependent acyltransferases"/>
    <property type="match status" value="4"/>
</dbReference>
<dbReference type="InterPro" id="IPR020806">
    <property type="entry name" value="PKS_PP-bd"/>
</dbReference>
<evidence type="ECO:0000259" key="3">
    <source>
        <dbReference type="PROSITE" id="PS50075"/>
    </source>
</evidence>
<dbReference type="Pfam" id="PF00501">
    <property type="entry name" value="AMP-binding"/>
    <property type="match status" value="3"/>
</dbReference>
<reference evidence="4 5" key="1">
    <citation type="submission" date="2023-06" db="EMBL/GenBank/DDBJ databases">
        <title>Roseiconus lacunae JC819 isolated from Gulf of Mannar region, Tamil Nadu.</title>
        <authorList>
            <person name="Pk S."/>
            <person name="Ch S."/>
            <person name="Ch V.R."/>
        </authorList>
    </citation>
    <scope>NUCLEOTIDE SEQUENCE [LARGE SCALE GENOMIC DNA]</scope>
    <source>
        <strain evidence="4 5">JC819</strain>
    </source>
</reference>
<dbReference type="CDD" id="cd19531">
    <property type="entry name" value="LCL_NRPS-like"/>
    <property type="match status" value="1"/>
</dbReference>
<keyword evidence="2" id="KW-0597">Phosphoprotein</keyword>
<dbReference type="Gene3D" id="3.40.50.1820">
    <property type="entry name" value="alpha/beta hydrolase"/>
    <property type="match status" value="1"/>
</dbReference>
<accession>A0ABT7PGU7</accession>
<gene>
    <name evidence="4" type="ORF">QTN89_09720</name>
</gene>
<evidence type="ECO:0000256" key="1">
    <source>
        <dbReference type="ARBA" id="ARBA00022450"/>
    </source>
</evidence>
<dbReference type="InterPro" id="IPR001242">
    <property type="entry name" value="Condensation_dom"/>
</dbReference>
<dbReference type="Pfam" id="PF00550">
    <property type="entry name" value="PP-binding"/>
    <property type="match status" value="3"/>
</dbReference>
<organism evidence="4 5">
    <name type="scientific">Roseiconus lacunae</name>
    <dbReference type="NCBI Taxonomy" id="2605694"/>
    <lineage>
        <taxon>Bacteria</taxon>
        <taxon>Pseudomonadati</taxon>
        <taxon>Planctomycetota</taxon>
        <taxon>Planctomycetia</taxon>
        <taxon>Pirellulales</taxon>
        <taxon>Pirellulaceae</taxon>
        <taxon>Roseiconus</taxon>
    </lineage>
</organism>
<dbReference type="InterPro" id="IPR000873">
    <property type="entry name" value="AMP-dep_synth/lig_dom"/>
</dbReference>
<dbReference type="InterPro" id="IPR036736">
    <property type="entry name" value="ACP-like_sf"/>
</dbReference>
<dbReference type="RefSeq" id="WP_289163214.1">
    <property type="nucleotide sequence ID" value="NZ_JASZZN010000006.1"/>
</dbReference>
<feature type="domain" description="Carrier" evidence="3">
    <location>
        <begin position="2090"/>
        <end position="2165"/>
    </location>
</feature>
<dbReference type="Gene3D" id="3.40.50.12780">
    <property type="entry name" value="N-terminal domain of ligase-like"/>
    <property type="match status" value="2"/>
</dbReference>
<dbReference type="SUPFAM" id="SSF53474">
    <property type="entry name" value="alpha/beta-Hydrolases"/>
    <property type="match status" value="1"/>
</dbReference>
<dbReference type="Gene3D" id="3.30.559.30">
    <property type="entry name" value="Nonribosomal peptide synthetase, condensation domain"/>
    <property type="match status" value="2"/>
</dbReference>
<keyword evidence="5" id="KW-1185">Reference proteome</keyword>
<dbReference type="PANTHER" id="PTHR45527">
    <property type="entry name" value="NONRIBOSOMAL PEPTIDE SYNTHETASE"/>
    <property type="match status" value="1"/>
</dbReference>
<dbReference type="SMART" id="SM00823">
    <property type="entry name" value="PKS_PP"/>
    <property type="match status" value="2"/>
</dbReference>
<dbReference type="SUPFAM" id="SSF56801">
    <property type="entry name" value="Acetyl-CoA synthetase-like"/>
    <property type="match status" value="2"/>
</dbReference>
<evidence type="ECO:0000313" key="5">
    <source>
        <dbReference type="Proteomes" id="UP001239462"/>
    </source>
</evidence>
<dbReference type="InterPro" id="IPR009081">
    <property type="entry name" value="PP-bd_ACP"/>
</dbReference>
<dbReference type="Proteomes" id="UP001239462">
    <property type="component" value="Unassembled WGS sequence"/>
</dbReference>
<proteinExistence type="predicted"/>
<comment type="caution">
    <text evidence="4">The sequence shown here is derived from an EMBL/GenBank/DDBJ whole genome shotgun (WGS) entry which is preliminary data.</text>
</comment>
<evidence type="ECO:0000313" key="4">
    <source>
        <dbReference type="EMBL" id="MDM4015707.1"/>
    </source>
</evidence>
<dbReference type="InterPro" id="IPR020845">
    <property type="entry name" value="AMP-binding_CS"/>
</dbReference>
<dbReference type="PROSITE" id="PS50075">
    <property type="entry name" value="CARRIER"/>
    <property type="match status" value="3"/>
</dbReference>
<sequence>MIDTVSNNARIGGKSSERLSLEVREKLVDFLGFESIDEILPGEAFADLGTDSSQAVEFKLILESMYGIELKTSVLFDYPTVDQLVEMLADRLGQIELDGKAISPTDLRPRFNEHLSDSFELRDGDSFPLSETQQGLWYIGQSRQLDSSFHVPLLFQIDASHEFDPGRFDEALKAIVRRHPALRVTVSYDDSQSSLHQTVVPADTLAASRSIEPSGDLLQQFRKLVQQPMEMQSRPPIETYYAIDQQATWVLIKVHHIVIDGLSAVPLVGELWTEYFRLKEVAGNKTDGESSRIDDASTESLDTGFFQYLRWESDYLGSPQAEADRAYWKKVLIGAEGDVGLQPDLSSDDAPSDVGGQVGCVSVDLASHHNVALENLARELRCPPSAVLLSLYFVLLNRIGDKDDLVVTTPVSGRPGGLRGAYQFSVGCFINLVATRCQITKGTCFASLCQTVSETFLQAVQHGHLPFSEQLRASGHAIASDHGRATFPYSFTYQNIFEAWNDQSDWQRQAILDFALYQEIEDDLTLEVYELPNRRRLNWKYQSTRYSVELVRSWSNLLISLLEQCCDEPSVSIDSLAVRSESGELDHRSEFDRREAARTTPDTVIDWIEQAFEAFPDKVCVFAADGDLTYRQLNHRSRVLADKLGAAGFGPGDLIAINARRDRQTIVELIAVLRCGAAYLPIAVDEPSERHSEIIRQTSATELADALNSKGKSSELAGTPSLFDEHTAYVLLTSGTSGMPKAVPIVHHSLVNLCHAMIDLYDLSSDDVVLQFASLTFDMSVEEIFPILCAGGAVVLCDEDRSPRQIRRLIERYAVSVLNLPPSYHRAIRETFDRTTDFYRDVRLVAFGGDSLSAETLGDVLRTVPRVFNAYGPTETTVNAMIAEWSGPPLQKPQVHLGRPIAGTAIAILDKLGRSVPDGSVGELCIWGTGVSTGYVRHASGAFDRQLFPGDPYPTRCYRTGDLGRISLNDSDPACRRVELVGRCDDQINLHGFRIEPAEIEKVVESHSGVQAVAVGLADQDRLGMLYVGKAVDYDQWQEWLKTYLPDRMIPQVIGRVDRLPLTTRGKLDRAGLATQLRSIEGPFSRHDDQLSFVANDPTWFGIREILAEILQQDEISPSDRFAELGGHSLLAIIATAKLSDHFGITLQLKEFVSIDRLGELRSTIVGLLDQSKTDSNVQRGDMELSVAPLTSQQQRLWILQQLGQGKAYVIPAIADISGSIDVERLRFALNAIGRRHEVLRMTIELVDGKPVQRFHRDPTIIIETQSFSDRQRAREWIDRQAEEPFDFASGPLWKTSLANVEGDRSMLLILFHHVIIDAWSMRIFIEELQRFYAIAGNAVDDQLIRQNAPTGRYASYCARPLKESTASVTDDWKSKFQKVQDVQLWPDFQIPKKLSSAGRSVVHLLDAAVNELIGELCRELNLTKAAFWLACLRLYLHRRSGGSDFAVGMPHAGRDDSGTTDLMGFFVGTLVLRLDNPDLQNDVTVGDWLRHAQQTLDEALHHQKLSVDEIIAAVNPERRLDRSPLFQVMLSYAAEPVRSFDLGQATLRPVVPTIDQSKFEWTVSISENSDGSAALSLEYATDLFRESTAASVVKQISELATDLVTGVNSPLMGICNGDGTPSSFERSEVIKPSNFEVALVRQSQRLPEQIAIDDGMVQLSYKELERETRLQETDRPTDQTLRHLQPDRTIRTLIDCCKNYRHGHPFVFSNEAQRDMTLPNGTACMAMTSGTQGESKGVVVTGDALDIHNQAFAGLLRLSPKDRVAQYASPEFDLFFEEVFPTLRSGATLCLVPEEVRLDSRMFCQWVEQSRCTVLDLPTAFFHRWAPEVIASGQSGKLRAVVVGGEKLDRELAASWVQAFPNIELWNTYGPTEATIICAAHQVRSVEDRCEVPIGRPFAGAELIVVDPDGKPFHRVPYGGTVIGELVVAGSGVAAGYWKSNTLVNDGGFRPHPIDPTQIAYWTGDRVRRDESGVYHFLGRLDDQIKVRGVRVSPDDVADRIRQHPGVEAVAVVADRDGALTRLVAAVVENGYSEHETIRREVSQALPSSMRPDRWLCLDAIPMTSRGKVDRDSILANAVAVNVKDKASKFDDSVEQAFATIWSRLLGHHDFSRDDDFFFVGGHSLTAAMLLREVEHQMNVTLTLSQLFEASTIASQAALVNGITDQSARIDHSMGLVRRLPCQASEPKSLSIVLPGLPGLGDLYEPLARQLATDTDCVSLSLPGIDGYGDVPTTIEGVASCWEGLLQFEIERRPLPICVYAHSFSASVLYLMLNHRPEWHQRINRCVLLDAIPHQPLHGVAGNVDTSRWQSATNLDGLQAEDIRRRLGPLLRSPAIKPTTRLAIDVEFVVASESKPWLAVNTWDHFYRAVDVVECVGTHSSIVGFPGCNAWLLRQEDSKTDGGNR</sequence>
<dbReference type="Pfam" id="PF13193">
    <property type="entry name" value="AMP-binding_C"/>
    <property type="match status" value="1"/>
</dbReference>
<keyword evidence="1" id="KW-0596">Phosphopantetheine</keyword>
<dbReference type="InterPro" id="IPR045851">
    <property type="entry name" value="AMP-bd_C_sf"/>
</dbReference>
<evidence type="ECO:0000256" key="2">
    <source>
        <dbReference type="ARBA" id="ARBA00022553"/>
    </source>
</evidence>
<dbReference type="EMBL" id="JASZZN010000006">
    <property type="protein sequence ID" value="MDM4015707.1"/>
    <property type="molecule type" value="Genomic_DNA"/>
</dbReference>
<dbReference type="PANTHER" id="PTHR45527:SF1">
    <property type="entry name" value="FATTY ACID SYNTHASE"/>
    <property type="match status" value="1"/>
</dbReference>
<dbReference type="PROSITE" id="PS00455">
    <property type="entry name" value="AMP_BINDING"/>
    <property type="match status" value="1"/>
</dbReference>
<dbReference type="SMART" id="SM01294">
    <property type="entry name" value="PKS_PP_betabranch"/>
    <property type="match status" value="1"/>
</dbReference>
<dbReference type="InterPro" id="IPR025110">
    <property type="entry name" value="AMP-bd_C"/>
</dbReference>
<dbReference type="CDD" id="cd05930">
    <property type="entry name" value="A_NRPS"/>
    <property type="match status" value="1"/>
</dbReference>
<name>A0ABT7PGU7_9BACT</name>